<sequence>MTVKMESHKEDPDRTNHINVFGKWREFARACRFYYEKMIQFRYMYLLNDVVGPAMEQIPG</sequence>
<proteinExistence type="predicted"/>
<evidence type="ECO:0000313" key="1">
    <source>
        <dbReference type="EMBL" id="PWA74007.1"/>
    </source>
</evidence>
<protein>
    <submittedName>
        <fullName evidence="1">Uncharacterized protein</fullName>
    </submittedName>
</protein>
<evidence type="ECO:0000313" key="2">
    <source>
        <dbReference type="Proteomes" id="UP000245207"/>
    </source>
</evidence>
<gene>
    <name evidence="1" type="ORF">CTI12_AA250800</name>
</gene>
<reference evidence="1 2" key="1">
    <citation type="journal article" date="2018" name="Mol. Plant">
        <title>The genome of Artemisia annua provides insight into the evolution of Asteraceae family and artemisinin biosynthesis.</title>
        <authorList>
            <person name="Shen Q."/>
            <person name="Zhang L."/>
            <person name="Liao Z."/>
            <person name="Wang S."/>
            <person name="Yan T."/>
            <person name="Shi P."/>
            <person name="Liu M."/>
            <person name="Fu X."/>
            <person name="Pan Q."/>
            <person name="Wang Y."/>
            <person name="Lv Z."/>
            <person name="Lu X."/>
            <person name="Zhang F."/>
            <person name="Jiang W."/>
            <person name="Ma Y."/>
            <person name="Chen M."/>
            <person name="Hao X."/>
            <person name="Li L."/>
            <person name="Tang Y."/>
            <person name="Lv G."/>
            <person name="Zhou Y."/>
            <person name="Sun X."/>
            <person name="Brodelius P.E."/>
            <person name="Rose J.K.C."/>
            <person name="Tang K."/>
        </authorList>
    </citation>
    <scope>NUCLEOTIDE SEQUENCE [LARGE SCALE GENOMIC DNA]</scope>
    <source>
        <strain evidence="2">cv. Huhao1</strain>
        <tissue evidence="1">Leaf</tissue>
    </source>
</reference>
<dbReference type="Proteomes" id="UP000245207">
    <property type="component" value="Unassembled WGS sequence"/>
</dbReference>
<accession>A0A2U1NKG2</accession>
<dbReference type="AlphaFoldDB" id="A0A2U1NKG2"/>
<keyword evidence="2" id="KW-1185">Reference proteome</keyword>
<comment type="caution">
    <text evidence="1">The sequence shown here is derived from an EMBL/GenBank/DDBJ whole genome shotgun (WGS) entry which is preliminary data.</text>
</comment>
<organism evidence="1 2">
    <name type="scientific">Artemisia annua</name>
    <name type="common">Sweet wormwood</name>
    <dbReference type="NCBI Taxonomy" id="35608"/>
    <lineage>
        <taxon>Eukaryota</taxon>
        <taxon>Viridiplantae</taxon>
        <taxon>Streptophyta</taxon>
        <taxon>Embryophyta</taxon>
        <taxon>Tracheophyta</taxon>
        <taxon>Spermatophyta</taxon>
        <taxon>Magnoliopsida</taxon>
        <taxon>eudicotyledons</taxon>
        <taxon>Gunneridae</taxon>
        <taxon>Pentapetalae</taxon>
        <taxon>asterids</taxon>
        <taxon>campanulids</taxon>
        <taxon>Asterales</taxon>
        <taxon>Asteraceae</taxon>
        <taxon>Asteroideae</taxon>
        <taxon>Anthemideae</taxon>
        <taxon>Artemisiinae</taxon>
        <taxon>Artemisia</taxon>
    </lineage>
</organism>
<name>A0A2U1NKG2_ARTAN</name>
<dbReference type="EMBL" id="PKPP01002638">
    <property type="protein sequence ID" value="PWA74007.1"/>
    <property type="molecule type" value="Genomic_DNA"/>
</dbReference>